<evidence type="ECO:0000256" key="7">
    <source>
        <dbReference type="ARBA" id="ARBA00023314"/>
    </source>
</evidence>
<dbReference type="GO" id="GO:0003677">
    <property type="term" value="F:DNA binding"/>
    <property type="evidence" value="ECO:0007669"/>
    <property type="project" value="InterPro"/>
</dbReference>
<keyword evidence="4" id="KW-0808">Transferase</keyword>
<organism evidence="10 11">
    <name type="scientific">Proteus phage PM16</name>
    <dbReference type="NCBI Taxonomy" id="1357704"/>
    <lineage>
        <taxon>Viruses</taxon>
        <taxon>Duplodnaviria</taxon>
        <taxon>Heunggongvirae</taxon>
        <taxon>Uroviricota</taxon>
        <taxon>Caudoviricetes</taxon>
        <taxon>Autographivirales</taxon>
        <taxon>Autoscriptoviridae</taxon>
        <taxon>Slopekvirinae</taxon>
        <taxon>Novosibovirus</taxon>
        <taxon>Novosibovirus PM16</taxon>
    </lineage>
</organism>
<dbReference type="GeneID" id="24722471"/>
<protein>
    <recommendedName>
        <fullName evidence="2">DNA-directed RNA polymerase</fullName>
        <ecNumber evidence="2">2.7.7.6</ecNumber>
    </recommendedName>
</protein>
<evidence type="ECO:0000259" key="9">
    <source>
        <dbReference type="SMART" id="SM01311"/>
    </source>
</evidence>
<comment type="catalytic activity">
    <reaction evidence="8">
        <text>RNA(n) + a ribonucleoside 5'-triphosphate = RNA(n+1) + diphosphate</text>
        <dbReference type="Rhea" id="RHEA:21248"/>
        <dbReference type="Rhea" id="RHEA-COMP:14527"/>
        <dbReference type="Rhea" id="RHEA-COMP:17342"/>
        <dbReference type="ChEBI" id="CHEBI:33019"/>
        <dbReference type="ChEBI" id="CHEBI:61557"/>
        <dbReference type="ChEBI" id="CHEBI:140395"/>
        <dbReference type="EC" id="2.7.7.6"/>
    </reaction>
</comment>
<name>A0A0A6ZKD7_9CAUD</name>
<dbReference type="Gene3D" id="1.10.1320.10">
    <property type="entry name" value="DNA-directed RNA polymerase, N-terminal domain"/>
    <property type="match status" value="1"/>
</dbReference>
<dbReference type="GO" id="GO:0003899">
    <property type="term" value="F:DNA-directed RNA polymerase activity"/>
    <property type="evidence" value="ECO:0007669"/>
    <property type="project" value="UniProtKB-EC"/>
</dbReference>
<dbReference type="GO" id="GO:0019083">
    <property type="term" value="P:viral transcription"/>
    <property type="evidence" value="ECO:0007669"/>
    <property type="project" value="UniProtKB-KW"/>
</dbReference>
<evidence type="ECO:0000256" key="6">
    <source>
        <dbReference type="ARBA" id="ARBA00023163"/>
    </source>
</evidence>
<dbReference type="Proteomes" id="UP000031091">
    <property type="component" value="Segment"/>
</dbReference>
<evidence type="ECO:0000256" key="4">
    <source>
        <dbReference type="ARBA" id="ARBA00022679"/>
    </source>
</evidence>
<dbReference type="Gene3D" id="1.10.287.280">
    <property type="match status" value="1"/>
</dbReference>
<dbReference type="EC" id="2.7.7.6" evidence="2"/>
<dbReference type="InterPro" id="IPR046950">
    <property type="entry name" value="DNA-dir_Rpol_C_phage-type"/>
</dbReference>
<dbReference type="InterPro" id="IPR043502">
    <property type="entry name" value="DNA/RNA_pol_sf"/>
</dbReference>
<evidence type="ECO:0000256" key="5">
    <source>
        <dbReference type="ARBA" id="ARBA00022695"/>
    </source>
</evidence>
<dbReference type="GO" id="GO:0006351">
    <property type="term" value="P:DNA-templated transcription"/>
    <property type="evidence" value="ECO:0007669"/>
    <property type="project" value="InterPro"/>
</dbReference>
<dbReference type="PANTHER" id="PTHR10102:SF0">
    <property type="entry name" value="DNA-DIRECTED RNA POLYMERASE, MITOCHONDRIAL"/>
    <property type="match status" value="1"/>
</dbReference>
<evidence type="ECO:0000256" key="2">
    <source>
        <dbReference type="ARBA" id="ARBA00012418"/>
    </source>
</evidence>
<keyword evidence="7" id="KW-1195">Viral transcription</keyword>
<dbReference type="PANTHER" id="PTHR10102">
    <property type="entry name" value="DNA-DIRECTED RNA POLYMERASE, MITOCHONDRIAL"/>
    <property type="match status" value="1"/>
</dbReference>
<dbReference type="InterPro" id="IPR029262">
    <property type="entry name" value="RPOL_N"/>
</dbReference>
<proteinExistence type="inferred from homology"/>
<reference evidence="11" key="1">
    <citation type="submission" date="2013-07" db="EMBL/GenBank/DDBJ databases">
        <title>Isolation and characterization of PM16 - a novel Podoviridae bacteriophage specific for Proteus mirabilis.</title>
        <authorList>
            <person name="Morozova V.V."/>
            <person name="Tupikin A.E."/>
            <person name="Kabilov M.R."/>
            <person name="Kurilshikov A.M."/>
            <person name="Babkin I.V."/>
            <person name="Shedko E.D."/>
        </authorList>
    </citation>
    <scope>NUCLEOTIDE SEQUENCE [LARGE SCALE GENOMIC DNA]</scope>
</reference>
<dbReference type="KEGG" id="vg:24722471"/>
<keyword evidence="3" id="KW-0240">DNA-directed RNA polymerase</keyword>
<accession>A0A0A6ZKD7</accession>
<dbReference type="SMART" id="SM01311">
    <property type="entry name" value="RPOL_N"/>
    <property type="match status" value="1"/>
</dbReference>
<dbReference type="InterPro" id="IPR002092">
    <property type="entry name" value="DNA-dir_Rpol_phage-type"/>
</dbReference>
<evidence type="ECO:0000256" key="3">
    <source>
        <dbReference type="ARBA" id="ARBA00022478"/>
    </source>
</evidence>
<keyword evidence="5" id="KW-0548">Nucleotidyltransferase</keyword>
<dbReference type="InterPro" id="IPR037159">
    <property type="entry name" value="RNA_POL_N_sf"/>
</dbReference>
<dbReference type="SUPFAM" id="SSF56672">
    <property type="entry name" value="DNA/RNA polymerases"/>
    <property type="match status" value="1"/>
</dbReference>
<dbReference type="OrthoDB" id="309at10239"/>
<sequence>MRVTEQQLQRQLEIEQEYIQKSLTESKRLILEAIKGGRTADLLPIQRLIGVAYGTVCTEIDAIKATKGASVGGKYIKLLRGVKTDVLAAASLSIAFQCLGVAGLSPSVSAQQILAKLGSMVQSELLGNQLKTVAPAYMNRVHEYLKEKNTKSQTHIMKTYRASAQAVHLEHEPWSNPQCMGVGKLLMQALYSTGLFRWESHTGGMNYLAPSDAVLGVITDVQTEADFIRITPPMIVPPVPHRTIFDGGYLNANTDKRGTYRHKNLPRKDLKRINEAFIKADTLRAGLNKAQEVPYCINKYILNMVHTARGLGIGIGMPSTIGKPRPKWYLDGIPKEQYTPEEMEDFTEWKIQCVTWHDQERERIQQLQAIKNTIELAEEFKNEPYLFFPTCVDWRYRLYFKSRLNPQGSDLQKAMLLFSTKKPLGERGLFWLKVHCATQFGYDKKRFKLRAKWFDENEGTIREMLKDPLNSSVMAQADSPWCFLAACHETISAIDSGSPSEYLSNVPVAMDATNSGSQHYAGMTRDEVAGRLVNLYSTGVDEKADLYMDVVERVNSKLILDTNKPDKLVQSRYWQVNPMTRSMSKRPTMTYTYSATDQSRTKYLYLGATDEGYTGIDGFGLFSLCVYLTPLVRDSIADANPKAAEAMKFFQDIVRRMPKDTPLEWYTPVGGLVINQYADIKQTRVDINSMGLTRVVAYRREFNKTNKRKAGAGVAPNLVHGCDASHLCMVINAFDGDIMPIHDSVATHACDVDTMHEVIREQFIKLYKHFDPIQHLYEQGTKLGADLSDLSIPEKGNLDLELVKDSEFFFC</sequence>
<evidence type="ECO:0000313" key="11">
    <source>
        <dbReference type="Proteomes" id="UP000031091"/>
    </source>
</evidence>
<keyword evidence="6" id="KW-0804">Transcription</keyword>
<evidence type="ECO:0000256" key="8">
    <source>
        <dbReference type="ARBA" id="ARBA00048552"/>
    </source>
</evidence>
<dbReference type="Gene3D" id="1.10.150.20">
    <property type="entry name" value="5' to 3' exonuclease, C-terminal subdomain"/>
    <property type="match status" value="1"/>
</dbReference>
<feature type="domain" description="DNA-directed RNA polymerase N-terminal" evidence="9">
    <location>
        <begin position="9"/>
        <end position="292"/>
    </location>
</feature>
<dbReference type="Pfam" id="PF00940">
    <property type="entry name" value="RNA_pol"/>
    <property type="match status" value="1"/>
</dbReference>
<evidence type="ECO:0000313" key="10">
    <source>
        <dbReference type="EMBL" id="AGZ17271.1"/>
    </source>
</evidence>
<dbReference type="EMBL" id="KF319020">
    <property type="protein sequence ID" value="AGZ17271.1"/>
    <property type="molecule type" value="Genomic_DNA"/>
</dbReference>
<keyword evidence="11" id="KW-1185">Reference proteome</keyword>
<evidence type="ECO:0000256" key="1">
    <source>
        <dbReference type="ARBA" id="ARBA00009493"/>
    </source>
</evidence>
<dbReference type="RefSeq" id="YP_009147861.1">
    <property type="nucleotide sequence ID" value="NC_027342.1"/>
</dbReference>
<dbReference type="GO" id="GO:0000428">
    <property type="term" value="C:DNA-directed RNA polymerase complex"/>
    <property type="evidence" value="ECO:0007669"/>
    <property type="project" value="UniProtKB-KW"/>
</dbReference>
<gene>
    <name evidence="10" type="ORF">PM16_26</name>
</gene>
<comment type="similarity">
    <text evidence="1">Belongs to the phage and mitochondrial RNA polymerase family.</text>
</comment>